<sequence length="297" mass="32364" precursor="true">MFPFHRQIRHAVSALACVALLSTQALASDLAETIHSWETALDARLGVFLVHPATGWEIAHNADDRFPLNSTFKPLLCAAILSQVDRGTEDLTAQIEIRRKDLVSHSPVTERYIGTTRSLAQLCDAAITRSDNTAANLLLERIGGPEGFTEYMQTSGDLITRLDRWETDLNSATPGDPRDTATPRSVLSTLHAALSGTMLSGSSSAQLADWMQRDQLADDLIRAHLPERWTIGDKTGAGGHGSRGIIAFLRDPQGHEYLAAIYITETNADFSRRNQAISDIGRAMIAEIRLHRGSAGG</sequence>
<dbReference type="GO" id="GO:0030655">
    <property type="term" value="P:beta-lactam antibiotic catabolic process"/>
    <property type="evidence" value="ECO:0007669"/>
    <property type="project" value="InterPro"/>
</dbReference>
<dbReference type="InterPro" id="IPR045155">
    <property type="entry name" value="Beta-lactam_cat"/>
</dbReference>
<evidence type="ECO:0000256" key="6">
    <source>
        <dbReference type="RuleBase" id="RU361140"/>
    </source>
</evidence>
<evidence type="ECO:0000256" key="2">
    <source>
        <dbReference type="ARBA" id="ARBA00009009"/>
    </source>
</evidence>
<dbReference type="Pfam" id="PF13354">
    <property type="entry name" value="Beta-lactamase2"/>
    <property type="match status" value="1"/>
</dbReference>
<organism evidence="9 10">
    <name type="scientific">Phaeobacter inhibens</name>
    <dbReference type="NCBI Taxonomy" id="221822"/>
    <lineage>
        <taxon>Bacteria</taxon>
        <taxon>Pseudomonadati</taxon>
        <taxon>Pseudomonadota</taxon>
        <taxon>Alphaproteobacteria</taxon>
        <taxon>Rhodobacterales</taxon>
        <taxon>Roseobacteraceae</taxon>
        <taxon>Phaeobacter</taxon>
    </lineage>
</organism>
<keyword evidence="5 6" id="KW-0046">Antibiotic resistance</keyword>
<proteinExistence type="inferred from homology"/>
<evidence type="ECO:0000256" key="4">
    <source>
        <dbReference type="ARBA" id="ARBA00022801"/>
    </source>
</evidence>
<name>A0A2I7K758_9RHOB</name>
<evidence type="ECO:0000313" key="10">
    <source>
        <dbReference type="Proteomes" id="UP000236447"/>
    </source>
</evidence>
<dbReference type="GO" id="GO:0008800">
    <property type="term" value="F:beta-lactamase activity"/>
    <property type="evidence" value="ECO:0007669"/>
    <property type="project" value="UniProtKB-UniRule"/>
</dbReference>
<dbReference type="SUPFAM" id="SSF56601">
    <property type="entry name" value="beta-lactamase/transpeptidase-like"/>
    <property type="match status" value="1"/>
</dbReference>
<dbReference type="PANTHER" id="PTHR35333:SF3">
    <property type="entry name" value="BETA-LACTAMASE-TYPE TRANSPEPTIDASE FOLD CONTAINING PROTEIN"/>
    <property type="match status" value="1"/>
</dbReference>
<dbReference type="AlphaFoldDB" id="A0A2I7K758"/>
<feature type="domain" description="Beta-lactamase class A catalytic" evidence="8">
    <location>
        <begin position="46"/>
        <end position="262"/>
    </location>
</feature>
<dbReference type="Gene3D" id="3.40.710.10">
    <property type="entry name" value="DD-peptidase/beta-lactamase superfamily"/>
    <property type="match status" value="1"/>
</dbReference>
<evidence type="ECO:0000256" key="5">
    <source>
        <dbReference type="ARBA" id="ARBA00023251"/>
    </source>
</evidence>
<dbReference type="Proteomes" id="UP000236447">
    <property type="component" value="Chromosome"/>
</dbReference>
<keyword evidence="7" id="KW-0732">Signal</keyword>
<comment type="similarity">
    <text evidence="2 6">Belongs to the class-A beta-lactamase family.</text>
</comment>
<gene>
    <name evidence="9" type="primary">bla</name>
    <name evidence="9" type="ORF">PhaeoP88_01028</name>
</gene>
<accession>A0A2I7K758</accession>
<dbReference type="PROSITE" id="PS00146">
    <property type="entry name" value="BETA_LACTAMASE_A"/>
    <property type="match status" value="1"/>
</dbReference>
<keyword evidence="4 6" id="KW-0378">Hydrolase</keyword>
<evidence type="ECO:0000313" key="9">
    <source>
        <dbReference type="EMBL" id="AUQ98412.1"/>
    </source>
</evidence>
<dbReference type="RefSeq" id="WP_102883215.1">
    <property type="nucleotide sequence ID" value="NZ_CP010725.1"/>
</dbReference>
<reference evidence="9 10" key="2">
    <citation type="journal article" date="2017" name="Genome Biol. Evol.">
        <title>Trajectories and Drivers of Genome Evolution in Surface-Associated Marine Phaeobacter.</title>
        <authorList>
            <person name="Freese H.M."/>
            <person name="Sikorski J."/>
            <person name="Bunk B."/>
            <person name="Scheuner C."/>
            <person name="Meier-Kolthoff J.P."/>
            <person name="Sproer C."/>
            <person name="Gram L."/>
            <person name="Overmann J."/>
        </authorList>
    </citation>
    <scope>NUCLEOTIDE SEQUENCE [LARGE SCALE GENOMIC DNA]</scope>
    <source>
        <strain evidence="9 10">P88</strain>
    </source>
</reference>
<dbReference type="InterPro" id="IPR023650">
    <property type="entry name" value="Beta-lactam_class-A_AS"/>
</dbReference>
<dbReference type="EC" id="3.5.2.6" evidence="3 6"/>
<dbReference type="InterPro" id="IPR000871">
    <property type="entry name" value="Beta-lactam_class-A"/>
</dbReference>
<dbReference type="InterPro" id="IPR012338">
    <property type="entry name" value="Beta-lactam/transpept-like"/>
</dbReference>
<dbReference type="EMBL" id="CP010725">
    <property type="protein sequence ID" value="AUQ98412.1"/>
    <property type="molecule type" value="Genomic_DNA"/>
</dbReference>
<evidence type="ECO:0000259" key="8">
    <source>
        <dbReference type="Pfam" id="PF13354"/>
    </source>
</evidence>
<dbReference type="PANTHER" id="PTHR35333">
    <property type="entry name" value="BETA-LACTAMASE"/>
    <property type="match status" value="1"/>
</dbReference>
<reference evidence="9 10" key="1">
    <citation type="journal article" date="2017" name="Front. Microbiol.">
        <title>Phaeobacter piscinae sp. nov., a species of the Roseobacter group and potential aquaculture probiont.</title>
        <authorList>
            <person name="Sonnenschein E.C."/>
            <person name="Phippen C.B.W."/>
            <person name="Nielsen K.F."/>
            <person name="Mateiu R.V."/>
            <person name="Melchiorsen J."/>
            <person name="Gram L."/>
            <person name="Overmann J."/>
            <person name="Freese H.M."/>
        </authorList>
    </citation>
    <scope>NUCLEOTIDE SEQUENCE [LARGE SCALE GENOMIC DNA]</scope>
    <source>
        <strain evidence="9 10">P88</strain>
    </source>
</reference>
<evidence type="ECO:0000256" key="3">
    <source>
        <dbReference type="ARBA" id="ARBA00012865"/>
    </source>
</evidence>
<dbReference type="GO" id="GO:0046677">
    <property type="term" value="P:response to antibiotic"/>
    <property type="evidence" value="ECO:0007669"/>
    <property type="project" value="UniProtKB-UniRule"/>
</dbReference>
<protein>
    <recommendedName>
        <fullName evidence="3 6">Beta-lactamase</fullName>
        <ecNumber evidence="3 6">3.5.2.6</ecNumber>
    </recommendedName>
</protein>
<dbReference type="PRINTS" id="PR00118">
    <property type="entry name" value="BLACTAMASEA"/>
</dbReference>
<evidence type="ECO:0000256" key="7">
    <source>
        <dbReference type="SAM" id="SignalP"/>
    </source>
</evidence>
<feature type="chain" id="PRO_5014364428" description="Beta-lactamase" evidence="7">
    <location>
        <begin position="28"/>
        <end position="297"/>
    </location>
</feature>
<dbReference type="NCBIfam" id="NF033103">
    <property type="entry name" value="bla_class_A"/>
    <property type="match status" value="1"/>
</dbReference>
<comment type="catalytic activity">
    <reaction evidence="1 6">
        <text>a beta-lactam + H2O = a substituted beta-amino acid</text>
        <dbReference type="Rhea" id="RHEA:20401"/>
        <dbReference type="ChEBI" id="CHEBI:15377"/>
        <dbReference type="ChEBI" id="CHEBI:35627"/>
        <dbReference type="ChEBI" id="CHEBI:140347"/>
        <dbReference type="EC" id="3.5.2.6"/>
    </reaction>
</comment>
<feature type="signal peptide" evidence="7">
    <location>
        <begin position="1"/>
        <end position="27"/>
    </location>
</feature>
<evidence type="ECO:0000256" key="1">
    <source>
        <dbReference type="ARBA" id="ARBA00001526"/>
    </source>
</evidence>